<reference evidence="1 2" key="1">
    <citation type="submission" date="2018-01" db="EMBL/GenBank/DDBJ databases">
        <title>Whole genome analyses suggest that Burkholderia sensu lato contains two further novel genera in the rhizoxinica-symbiotica group Mycetohabitans gen. nov., and Trinickia gen. nov.: implications for the evolution of diazotrophy and nodulation in the Burkholderiaceae.</title>
        <authorList>
            <person name="Estrada-de los Santos P."/>
            <person name="Palmer M."/>
            <person name="Chavez-Ramirez B."/>
            <person name="Beukes C."/>
            <person name="Steenkamp E.T."/>
            <person name="Hirsch A.M."/>
            <person name="Manyaka P."/>
            <person name="Maluk M."/>
            <person name="Lafos M."/>
            <person name="Crook M."/>
            <person name="Gross E."/>
            <person name="Simon M.F."/>
            <person name="Bueno dos Reis Junior F."/>
            <person name="Poole P.S."/>
            <person name="Venter S.N."/>
            <person name="James E.K."/>
        </authorList>
    </citation>
    <scope>NUCLEOTIDE SEQUENCE [LARGE SCALE GENOMIC DNA]</scope>
    <source>
        <strain evidence="1 2">GP25-8</strain>
    </source>
</reference>
<keyword evidence="2" id="KW-1185">Reference proteome</keyword>
<proteinExistence type="predicted"/>
<gene>
    <name evidence="1" type="ORF">C0Z19_18035</name>
</gene>
<comment type="caution">
    <text evidence="1">The sequence shown here is derived from an EMBL/GenBank/DDBJ whole genome shotgun (WGS) entry which is preliminary data.</text>
</comment>
<sequence length="133" mass="13702">MLPTIGRTSGALYGATSESDYPGATFAVALASAREHGLPPSFGGSEAWAMGSSGSTLSALARQLDAVARHRVEAQARSEDIGAAWAARPDLPTLAANMHRQARAMASYNMSVMWSAKLVGVTAGALRQLATAA</sequence>
<dbReference type="AlphaFoldDB" id="A0A2N7VXI8"/>
<evidence type="ECO:0000313" key="1">
    <source>
        <dbReference type="EMBL" id="PMS21867.1"/>
    </source>
</evidence>
<dbReference type="RefSeq" id="WP_102611192.1">
    <property type="nucleotide sequence ID" value="NZ_CADIKD010000003.1"/>
</dbReference>
<dbReference type="EMBL" id="PNYB01000015">
    <property type="protein sequence ID" value="PMS21867.1"/>
    <property type="molecule type" value="Genomic_DNA"/>
</dbReference>
<name>A0A2N7VXI8_9BURK</name>
<evidence type="ECO:0000313" key="2">
    <source>
        <dbReference type="Proteomes" id="UP000235347"/>
    </source>
</evidence>
<organism evidence="1 2">
    <name type="scientific">Trinickia soli</name>
    <dbReference type="NCBI Taxonomy" id="380675"/>
    <lineage>
        <taxon>Bacteria</taxon>
        <taxon>Pseudomonadati</taxon>
        <taxon>Pseudomonadota</taxon>
        <taxon>Betaproteobacteria</taxon>
        <taxon>Burkholderiales</taxon>
        <taxon>Burkholderiaceae</taxon>
        <taxon>Trinickia</taxon>
    </lineage>
</organism>
<accession>A0A2N7VXI8</accession>
<protein>
    <submittedName>
        <fullName evidence="1">Uncharacterized protein</fullName>
    </submittedName>
</protein>
<dbReference type="Proteomes" id="UP000235347">
    <property type="component" value="Unassembled WGS sequence"/>
</dbReference>